<evidence type="ECO:0000313" key="11">
    <source>
        <dbReference type="Proteomes" id="UP001226434"/>
    </source>
</evidence>
<dbReference type="SUPFAM" id="SSF49464">
    <property type="entry name" value="Carboxypeptidase regulatory domain-like"/>
    <property type="match status" value="1"/>
</dbReference>
<dbReference type="Gene3D" id="2.40.170.20">
    <property type="entry name" value="TonB-dependent receptor, beta-barrel domain"/>
    <property type="match status" value="1"/>
</dbReference>
<dbReference type="InterPro" id="IPR039426">
    <property type="entry name" value="TonB-dep_rcpt-like"/>
</dbReference>
<protein>
    <submittedName>
        <fullName evidence="10">SusC/RagA family TonB-linked outer membrane protein</fullName>
    </submittedName>
</protein>
<organism evidence="10 11">
    <name type="scientific">Pinibacter soli</name>
    <dbReference type="NCBI Taxonomy" id="3044211"/>
    <lineage>
        <taxon>Bacteria</taxon>
        <taxon>Pseudomonadati</taxon>
        <taxon>Bacteroidota</taxon>
        <taxon>Chitinophagia</taxon>
        <taxon>Chitinophagales</taxon>
        <taxon>Chitinophagaceae</taxon>
        <taxon>Pinibacter</taxon>
    </lineage>
</organism>
<feature type="signal peptide" evidence="8">
    <location>
        <begin position="1"/>
        <end position="24"/>
    </location>
</feature>
<evidence type="ECO:0000259" key="9">
    <source>
        <dbReference type="Pfam" id="PF07715"/>
    </source>
</evidence>
<feature type="domain" description="TonB-dependent receptor plug" evidence="9">
    <location>
        <begin position="135"/>
        <end position="256"/>
    </location>
</feature>
<evidence type="ECO:0000313" key="10">
    <source>
        <dbReference type="EMBL" id="MDI3321910.1"/>
    </source>
</evidence>
<dbReference type="Proteomes" id="UP001226434">
    <property type="component" value="Unassembled WGS sequence"/>
</dbReference>
<dbReference type="InterPro" id="IPR036942">
    <property type="entry name" value="Beta-barrel_TonB_sf"/>
</dbReference>
<keyword evidence="4 7" id="KW-0812">Transmembrane</keyword>
<keyword evidence="2 7" id="KW-0813">Transport</keyword>
<keyword evidence="3 7" id="KW-1134">Transmembrane beta strand</keyword>
<accession>A0ABT6RH80</accession>
<evidence type="ECO:0000256" key="4">
    <source>
        <dbReference type="ARBA" id="ARBA00022692"/>
    </source>
</evidence>
<dbReference type="Gene3D" id="2.170.130.10">
    <property type="entry name" value="TonB-dependent receptor, plug domain"/>
    <property type="match status" value="1"/>
</dbReference>
<comment type="caution">
    <text evidence="10">The sequence shown here is derived from an EMBL/GenBank/DDBJ whole genome shotgun (WGS) entry which is preliminary data.</text>
</comment>
<comment type="similarity">
    <text evidence="7">Belongs to the TonB-dependent receptor family.</text>
</comment>
<keyword evidence="11" id="KW-1185">Reference proteome</keyword>
<dbReference type="EMBL" id="JASBRG010000007">
    <property type="protein sequence ID" value="MDI3321910.1"/>
    <property type="molecule type" value="Genomic_DNA"/>
</dbReference>
<name>A0ABT6RH80_9BACT</name>
<dbReference type="PROSITE" id="PS52016">
    <property type="entry name" value="TONB_DEPENDENT_REC_3"/>
    <property type="match status" value="1"/>
</dbReference>
<reference evidence="10 11" key="1">
    <citation type="submission" date="2023-05" db="EMBL/GenBank/DDBJ databases">
        <title>Genome sequence of Pinibacter sp. MAH-24.</title>
        <authorList>
            <person name="Huq M.A."/>
        </authorList>
    </citation>
    <scope>NUCLEOTIDE SEQUENCE [LARGE SCALE GENOMIC DNA]</scope>
    <source>
        <strain evidence="10 11">MAH-24</strain>
    </source>
</reference>
<dbReference type="InterPro" id="IPR023996">
    <property type="entry name" value="TonB-dep_OMP_SusC/RagA"/>
</dbReference>
<dbReference type="InterPro" id="IPR008969">
    <property type="entry name" value="CarboxyPept-like_regulatory"/>
</dbReference>
<comment type="subcellular location">
    <subcellularLocation>
        <location evidence="1 7">Cell outer membrane</location>
        <topology evidence="1 7">Multi-pass membrane protein</topology>
    </subcellularLocation>
</comment>
<keyword evidence="8" id="KW-0732">Signal</keyword>
<dbReference type="RefSeq" id="WP_282336015.1">
    <property type="nucleotide sequence ID" value="NZ_JASBRG010000007.1"/>
</dbReference>
<keyword evidence="5 7" id="KW-0472">Membrane</keyword>
<dbReference type="NCBIfam" id="TIGR04057">
    <property type="entry name" value="SusC_RagA_signa"/>
    <property type="match status" value="1"/>
</dbReference>
<dbReference type="Pfam" id="PF07715">
    <property type="entry name" value="Plug"/>
    <property type="match status" value="1"/>
</dbReference>
<evidence type="ECO:0000256" key="5">
    <source>
        <dbReference type="ARBA" id="ARBA00023136"/>
    </source>
</evidence>
<evidence type="ECO:0000256" key="3">
    <source>
        <dbReference type="ARBA" id="ARBA00022452"/>
    </source>
</evidence>
<sequence>MRKCKQRLAAIVLLLFCCNAAILAQQRINVPGKVLAENGDELSSTTITVLNVQTRNKNVLVSDSSGSFELKGVLAGQKYNLYFEHIGYAKDSLVSLIFSSNEANTLLMRMKLAAGNSLSEVVVTALGIKRQAKALSYEVQQVNQSALTTVQNSNLVNSLNGRVAGIQINSSSAGIGGASRVVLRGTKSIGGTNGAFYVIDGIPLVDVNQGKSEGVYGGTVGSQGIADFNPEDIESISVLTGPSAAALYGSQAAQGVILINTKKGERNGVRLNYSNSTTFYNPIVMPKFQNTYGSSDAYQSWGDKMGIPSTYDPKDFFNTGLQEINSLSASIGSGKSQTVISGAALNAKGIVPNNKYNRYNFTFRNTNSFLNDKVTTDVGASYVNQADQNMVSQGQYFNPILATYLFPRGDDFDAMKYYERYDASRLIPVQYWPYGTQGLSLQNPYWTTNRLLFPNIKNRYMFTGAISYKPLSWFTIAARGRIDNTYQESEKKFYASTDAVFGASEKGYYSYANNKLSNLYSDVIATINKKFDDFTVNVSVGSSYQKVQPTIKGYQGPLATIPNLFALQNINVAASSAIEGTSNSINSAYPYDAWANSAVFGVAEVGYKNYLFLTVSGRNDWNSHLVNTSKNNFFYPSLGLSAVVSDMVKLPSAISYLKVRGSYAQVGSPISIFGLTPGTVTYPISAGQVGKVGYPATSTFQPEKTNSYEAGFNLKMFRNKVGLDVTVYKSNTYNQLILTAASGTSGYDYNMIQAGNVMNKGIEAALTYDNRGAVIKYSTGLTLSLNRNKVVEIADNPVGEDGKIGTPITNYVVPGTNNMGKVYKGESMGEIYATQLLQRDGNGNILISGDGTFVRVNQNTRLGNTNPDYTLGWRNDIGYKNFSLGLMFFARVGGIVTSQTQAMLDAYGVSQASADARNNGGVLVNGVPYDTKSFYSQVGGLDPLLAFYTYDATNIRLQEASLSYTLPKHLFNDKLKLTVSLLGNNLLMIYNKAPYDPQQTPSTGTYYQGYDYFMLPSLRSFGFGIKAQF</sequence>
<dbReference type="InterPro" id="IPR023997">
    <property type="entry name" value="TonB-dep_OMP_SusC/RagA_CS"/>
</dbReference>
<evidence type="ECO:0000256" key="6">
    <source>
        <dbReference type="ARBA" id="ARBA00023237"/>
    </source>
</evidence>
<dbReference type="NCBIfam" id="TIGR04056">
    <property type="entry name" value="OMP_RagA_SusC"/>
    <property type="match status" value="1"/>
</dbReference>
<dbReference type="InterPro" id="IPR012910">
    <property type="entry name" value="Plug_dom"/>
</dbReference>
<dbReference type="SUPFAM" id="SSF56935">
    <property type="entry name" value="Porins"/>
    <property type="match status" value="1"/>
</dbReference>
<dbReference type="InterPro" id="IPR037066">
    <property type="entry name" value="Plug_dom_sf"/>
</dbReference>
<evidence type="ECO:0000256" key="2">
    <source>
        <dbReference type="ARBA" id="ARBA00022448"/>
    </source>
</evidence>
<evidence type="ECO:0000256" key="8">
    <source>
        <dbReference type="SAM" id="SignalP"/>
    </source>
</evidence>
<gene>
    <name evidence="10" type="ORF">QJ048_19115</name>
</gene>
<keyword evidence="6 7" id="KW-0998">Cell outer membrane</keyword>
<proteinExistence type="inferred from homology"/>
<evidence type="ECO:0000256" key="7">
    <source>
        <dbReference type="PROSITE-ProRule" id="PRU01360"/>
    </source>
</evidence>
<feature type="chain" id="PRO_5046941612" evidence="8">
    <location>
        <begin position="25"/>
        <end position="1029"/>
    </location>
</feature>
<evidence type="ECO:0000256" key="1">
    <source>
        <dbReference type="ARBA" id="ARBA00004571"/>
    </source>
</evidence>